<evidence type="ECO:0000313" key="1">
    <source>
        <dbReference type="EMBL" id="GAA1296797.1"/>
    </source>
</evidence>
<gene>
    <name evidence="1" type="ORF">GCM10009579_75000</name>
</gene>
<name>A0ABN1XB26_9ACTN</name>
<proteinExistence type="predicted"/>
<organism evidence="1 2">
    <name type="scientific">Streptomyces javensis</name>
    <dbReference type="NCBI Taxonomy" id="114698"/>
    <lineage>
        <taxon>Bacteria</taxon>
        <taxon>Bacillati</taxon>
        <taxon>Actinomycetota</taxon>
        <taxon>Actinomycetes</taxon>
        <taxon>Kitasatosporales</taxon>
        <taxon>Streptomycetaceae</taxon>
        <taxon>Streptomyces</taxon>
        <taxon>Streptomyces violaceusniger group</taxon>
    </lineage>
</organism>
<dbReference type="Proteomes" id="UP001500282">
    <property type="component" value="Unassembled WGS sequence"/>
</dbReference>
<keyword evidence="2" id="KW-1185">Reference proteome</keyword>
<sequence length="102" mass="10676">MEPSALAISRTTRYAVGQSWPPPPCAAGPRRVTRPESFSSWTSAYGVAPALSRAAASVARTPATSAARPIQPAGSVGRVRVCQSVRVAVLMGVPFEAWVRVA</sequence>
<accession>A0ABN1XB26</accession>
<dbReference type="EMBL" id="BAAAIH010000064">
    <property type="protein sequence ID" value="GAA1296797.1"/>
    <property type="molecule type" value="Genomic_DNA"/>
</dbReference>
<reference evidence="1 2" key="1">
    <citation type="journal article" date="2019" name="Int. J. Syst. Evol. Microbiol.">
        <title>The Global Catalogue of Microorganisms (GCM) 10K type strain sequencing project: providing services to taxonomists for standard genome sequencing and annotation.</title>
        <authorList>
            <consortium name="The Broad Institute Genomics Platform"/>
            <consortium name="The Broad Institute Genome Sequencing Center for Infectious Disease"/>
            <person name="Wu L."/>
            <person name="Ma J."/>
        </authorList>
    </citation>
    <scope>NUCLEOTIDE SEQUENCE [LARGE SCALE GENOMIC DNA]</scope>
    <source>
        <strain evidence="1 2">JCM 11448</strain>
    </source>
</reference>
<protein>
    <submittedName>
        <fullName evidence="1">Uncharacterized protein</fullName>
    </submittedName>
</protein>
<evidence type="ECO:0000313" key="2">
    <source>
        <dbReference type="Proteomes" id="UP001500282"/>
    </source>
</evidence>
<comment type="caution">
    <text evidence="1">The sequence shown here is derived from an EMBL/GenBank/DDBJ whole genome shotgun (WGS) entry which is preliminary data.</text>
</comment>